<dbReference type="EMBL" id="BOVK01000025">
    <property type="protein sequence ID" value="GIQ69246.1"/>
    <property type="molecule type" value="Genomic_DNA"/>
</dbReference>
<dbReference type="SUPFAM" id="SSF101215">
    <property type="entry name" value="KaiA/RbsU domain"/>
    <property type="match status" value="1"/>
</dbReference>
<sequence>MDKQWIERYERMLEQYLHTQEEQVLDQAREISRAFMSSQIGLEEAIGLHLDVTSRHAELPLIWRKSFQFLIEFVVYYSVAFREREELIRSRTQLLEELTLAADVQKSLLPNLDNLVMPEGTEIGVVSVAARKVSGDFYNVLPTERGVKLLVADVAGKSMPAAILMSTIKFTMDSVLVHSHNPHMALQALNRFIVQNSEATMFITMFWGKYMQDKERFYYSSAGHEPALLYKAKYNRFRDIRTDGVALGLSTRFTYKTRSVKLEPGDFVMMYTDGVTESREPDVIDNNQKLRRWLKDIDLTQSAQAIVEELHRYVAADNGYVTPDDQTLLLFRRTAR</sequence>
<dbReference type="InterPro" id="IPR052016">
    <property type="entry name" value="Bact_Sigma-Reg"/>
</dbReference>
<protein>
    <submittedName>
        <fullName evidence="3">Phosphoserine phosphatase RsbU</fullName>
    </submittedName>
</protein>
<dbReference type="InterPro" id="IPR017944">
    <property type="entry name" value="KaiA/RbsU_helical_domain_sf"/>
</dbReference>
<dbReference type="Proteomes" id="UP000677918">
    <property type="component" value="Unassembled WGS sequence"/>
</dbReference>
<dbReference type="InterPro" id="IPR001932">
    <property type="entry name" value="PPM-type_phosphatase-like_dom"/>
</dbReference>
<evidence type="ECO:0000259" key="2">
    <source>
        <dbReference type="SMART" id="SM00331"/>
    </source>
</evidence>
<dbReference type="GO" id="GO:0016791">
    <property type="term" value="F:phosphatase activity"/>
    <property type="evidence" value="ECO:0007669"/>
    <property type="project" value="TreeGrafter"/>
</dbReference>
<evidence type="ECO:0000313" key="3">
    <source>
        <dbReference type="EMBL" id="GIQ69246.1"/>
    </source>
</evidence>
<dbReference type="RefSeq" id="WP_213412049.1">
    <property type="nucleotide sequence ID" value="NZ_BOVK01000025.1"/>
</dbReference>
<dbReference type="PANTHER" id="PTHR43156:SF15">
    <property type="entry name" value="PHOSPHOSERINE PHOSPHATASE RSBU"/>
    <property type="match status" value="1"/>
</dbReference>
<feature type="domain" description="PPM-type phosphatase" evidence="2">
    <location>
        <begin position="118"/>
        <end position="333"/>
    </location>
</feature>
<accession>A0A8J4M368</accession>
<name>A0A8J4M368_9BACL</name>
<dbReference type="SMART" id="SM00331">
    <property type="entry name" value="PP2C_SIG"/>
    <property type="match status" value="1"/>
</dbReference>
<comment type="caution">
    <text evidence="3">The sequence shown here is derived from an EMBL/GenBank/DDBJ whole genome shotgun (WGS) entry which is preliminary data.</text>
</comment>
<dbReference type="Pfam" id="PF07228">
    <property type="entry name" value="SpoIIE"/>
    <property type="match status" value="1"/>
</dbReference>
<evidence type="ECO:0000313" key="4">
    <source>
        <dbReference type="Proteomes" id="UP000677918"/>
    </source>
</evidence>
<keyword evidence="4" id="KW-1185">Reference proteome</keyword>
<gene>
    <name evidence="3" type="primary">rsbU</name>
    <name evidence="3" type="ORF">XYCOK13_20700</name>
</gene>
<organism evidence="3 4">
    <name type="scientific">Xylanibacillus composti</name>
    <dbReference type="NCBI Taxonomy" id="1572762"/>
    <lineage>
        <taxon>Bacteria</taxon>
        <taxon>Bacillati</taxon>
        <taxon>Bacillota</taxon>
        <taxon>Bacilli</taxon>
        <taxon>Bacillales</taxon>
        <taxon>Paenibacillaceae</taxon>
        <taxon>Xylanibacillus</taxon>
    </lineage>
</organism>
<dbReference type="Gene3D" id="1.10.1240.30">
    <property type="entry name" value="KaiA/RbsU domain"/>
    <property type="match status" value="1"/>
</dbReference>
<keyword evidence="1" id="KW-0378">Hydrolase</keyword>
<dbReference type="Gene3D" id="3.60.40.10">
    <property type="entry name" value="PPM-type phosphatase domain"/>
    <property type="match status" value="1"/>
</dbReference>
<proteinExistence type="predicted"/>
<dbReference type="AlphaFoldDB" id="A0A8J4M368"/>
<dbReference type="InterPro" id="IPR036457">
    <property type="entry name" value="PPM-type-like_dom_sf"/>
</dbReference>
<dbReference type="SUPFAM" id="SSF81606">
    <property type="entry name" value="PP2C-like"/>
    <property type="match status" value="1"/>
</dbReference>
<dbReference type="PANTHER" id="PTHR43156">
    <property type="entry name" value="STAGE II SPORULATION PROTEIN E-RELATED"/>
    <property type="match status" value="1"/>
</dbReference>
<reference evidence="3" key="1">
    <citation type="submission" date="2021-04" db="EMBL/GenBank/DDBJ databases">
        <title>Draft genome sequence of Xylanibacillus composti strain K13.</title>
        <authorList>
            <person name="Uke A."/>
            <person name="Chhe C."/>
            <person name="Baramee S."/>
            <person name="Kosugi A."/>
        </authorList>
    </citation>
    <scope>NUCLEOTIDE SEQUENCE</scope>
    <source>
        <strain evidence="3">K13</strain>
    </source>
</reference>
<dbReference type="InterPro" id="IPR014787">
    <property type="entry name" value="PSer_Pase_RsbU_N"/>
</dbReference>
<dbReference type="Pfam" id="PF08673">
    <property type="entry name" value="RsbU_N"/>
    <property type="match status" value="1"/>
</dbReference>
<evidence type="ECO:0000256" key="1">
    <source>
        <dbReference type="ARBA" id="ARBA00022801"/>
    </source>
</evidence>